<dbReference type="OrthoDB" id="9815652at2"/>
<feature type="domain" description="Type I restriction modification DNA specificity" evidence="5">
    <location>
        <begin position="21"/>
        <end position="182"/>
    </location>
</feature>
<dbReference type="STRING" id="454136.NIES2119_22100"/>
<feature type="domain" description="Type I restriction modification DNA specificity" evidence="5">
    <location>
        <begin position="221"/>
        <end position="391"/>
    </location>
</feature>
<dbReference type="InterPro" id="IPR000055">
    <property type="entry name" value="Restrct_endonuc_typeI_TRD"/>
</dbReference>
<name>A0A1U7IAZ4_9CYAN</name>
<dbReference type="Gene3D" id="1.10.287.1120">
    <property type="entry name" value="Bipartite methylase S protein"/>
    <property type="match status" value="1"/>
</dbReference>
<organism evidence="6 7">
    <name type="scientific">[Phormidium ambiguum] IAM M-71</name>
    <dbReference type="NCBI Taxonomy" id="454136"/>
    <lineage>
        <taxon>Bacteria</taxon>
        <taxon>Bacillati</taxon>
        <taxon>Cyanobacteriota</taxon>
        <taxon>Cyanophyceae</taxon>
        <taxon>Oscillatoriophycideae</taxon>
        <taxon>Aerosakkonematales</taxon>
        <taxon>Aerosakkonemataceae</taxon>
        <taxon>Floridanema</taxon>
    </lineage>
</organism>
<dbReference type="Proteomes" id="UP000185860">
    <property type="component" value="Unassembled WGS sequence"/>
</dbReference>
<dbReference type="SUPFAM" id="SSF116734">
    <property type="entry name" value="DNA methylase specificity domain"/>
    <property type="match status" value="2"/>
</dbReference>
<evidence type="ECO:0000259" key="5">
    <source>
        <dbReference type="Pfam" id="PF01420"/>
    </source>
</evidence>
<evidence type="ECO:0000256" key="2">
    <source>
        <dbReference type="ARBA" id="ARBA00022747"/>
    </source>
</evidence>
<proteinExistence type="inferred from homology"/>
<feature type="coiled-coil region" evidence="4">
    <location>
        <begin position="163"/>
        <end position="190"/>
    </location>
</feature>
<evidence type="ECO:0000313" key="6">
    <source>
        <dbReference type="EMBL" id="OKH33804.1"/>
    </source>
</evidence>
<sequence>MSEWKRLTLKQAGIILIDCDHKTPDAVNNGLPYVTIPQLKDGRIVLSDARLISEEDFEIWTRKAKPQTHDVVVSRRCNPGESAYVSDGLKFALGQNLVLLRSDNKIVLQPFLRWLVRSPAWWEEVKKFINVGAVFNSLKCTEIVEFKLPIPPIDEQESIVKLLSSLDDKIDNLRRQNETLEKIAQTLFKHWFIDFEFPNHDGKPYKSSGGAMVASELGDIPEGWRVGKLGDIGKIITGKTPSTENSELWGNDLYFITPTDFKNYGKYILNAERSISKSAISKFKQYIIPENSIVVTCIGSDMGKVVKTAISCITNQQINSLIPLSVFPFHEYIFSYLRNQYKWLRIIALGGSTMPIINKSTFSEINILLPNSSILIDFEATTSSLNKKIINNENQIQTLTKTRDTLLPKLMSGEIRVKEA</sequence>
<keyword evidence="2" id="KW-0680">Restriction system</keyword>
<dbReference type="PANTHER" id="PTHR30408:SF13">
    <property type="entry name" value="TYPE I RESTRICTION ENZYME HINDI SPECIFICITY SUBUNIT"/>
    <property type="match status" value="1"/>
</dbReference>
<dbReference type="CDD" id="cd17516">
    <property type="entry name" value="RMtype1_S_HinAWORF1578P-TRD2-CR2_like"/>
    <property type="match status" value="1"/>
</dbReference>
<accession>A0A1U7IAZ4</accession>
<dbReference type="EMBL" id="MRCE01000026">
    <property type="protein sequence ID" value="OKH33804.1"/>
    <property type="molecule type" value="Genomic_DNA"/>
</dbReference>
<dbReference type="Gene3D" id="3.90.220.20">
    <property type="entry name" value="DNA methylase specificity domains"/>
    <property type="match status" value="2"/>
</dbReference>
<keyword evidence="4" id="KW-0175">Coiled coil</keyword>
<gene>
    <name evidence="6" type="ORF">NIES2119_22100</name>
</gene>
<dbReference type="GO" id="GO:0003677">
    <property type="term" value="F:DNA binding"/>
    <property type="evidence" value="ECO:0007669"/>
    <property type="project" value="UniProtKB-KW"/>
</dbReference>
<evidence type="ECO:0000313" key="7">
    <source>
        <dbReference type="Proteomes" id="UP000185860"/>
    </source>
</evidence>
<dbReference type="InterPro" id="IPR044946">
    <property type="entry name" value="Restrct_endonuc_typeI_TRD_sf"/>
</dbReference>
<dbReference type="AlphaFoldDB" id="A0A1U7IAZ4"/>
<evidence type="ECO:0000256" key="3">
    <source>
        <dbReference type="ARBA" id="ARBA00023125"/>
    </source>
</evidence>
<evidence type="ECO:0000256" key="4">
    <source>
        <dbReference type="SAM" id="Coils"/>
    </source>
</evidence>
<dbReference type="PANTHER" id="PTHR30408">
    <property type="entry name" value="TYPE-1 RESTRICTION ENZYME ECOKI SPECIFICITY PROTEIN"/>
    <property type="match status" value="1"/>
</dbReference>
<dbReference type="GO" id="GO:0009307">
    <property type="term" value="P:DNA restriction-modification system"/>
    <property type="evidence" value="ECO:0007669"/>
    <property type="project" value="UniProtKB-KW"/>
</dbReference>
<protein>
    <recommendedName>
        <fullName evidence="5">Type I restriction modification DNA specificity domain-containing protein</fullName>
    </recommendedName>
</protein>
<comment type="similarity">
    <text evidence="1">Belongs to the type-I restriction system S methylase family.</text>
</comment>
<comment type="caution">
    <text evidence="6">The sequence shown here is derived from an EMBL/GenBank/DDBJ whole genome shotgun (WGS) entry which is preliminary data.</text>
</comment>
<dbReference type="InterPro" id="IPR052021">
    <property type="entry name" value="Type-I_RS_S_subunit"/>
</dbReference>
<evidence type="ECO:0000256" key="1">
    <source>
        <dbReference type="ARBA" id="ARBA00010923"/>
    </source>
</evidence>
<keyword evidence="3" id="KW-0238">DNA-binding</keyword>
<dbReference type="REBASE" id="190692">
    <property type="entry name" value="S.PamM71ORF22115P"/>
</dbReference>
<dbReference type="Pfam" id="PF01420">
    <property type="entry name" value="Methylase_S"/>
    <property type="match status" value="2"/>
</dbReference>
<reference evidence="6 7" key="1">
    <citation type="submission" date="2016-11" db="EMBL/GenBank/DDBJ databases">
        <title>Draft Genome Sequences of Nine Cyanobacterial Strains from Diverse Habitats.</title>
        <authorList>
            <person name="Zhu T."/>
            <person name="Hou S."/>
            <person name="Lu X."/>
            <person name="Hess W.R."/>
        </authorList>
    </citation>
    <scope>NUCLEOTIDE SEQUENCE [LARGE SCALE GENOMIC DNA]</scope>
    <source>
        <strain evidence="6 7">IAM M-71</strain>
    </source>
</reference>
<dbReference type="RefSeq" id="WP_073595663.1">
    <property type="nucleotide sequence ID" value="NZ_MRCE01000026.1"/>
</dbReference>